<reference evidence="9 10" key="1">
    <citation type="submission" date="2018-02" db="EMBL/GenBank/DDBJ databases">
        <title>Draft genome sequences of Elsinoe sp., causing black scab on jojoba.</title>
        <authorList>
            <person name="Stodart B."/>
            <person name="Jeffress S."/>
            <person name="Ash G."/>
            <person name="Arun Chinnappa K."/>
        </authorList>
    </citation>
    <scope>NUCLEOTIDE SEQUENCE [LARGE SCALE GENOMIC DNA]</scope>
    <source>
        <strain evidence="9 10">Hillstone_2</strain>
    </source>
</reference>
<feature type="transmembrane region" description="Helical" evidence="7">
    <location>
        <begin position="245"/>
        <end position="265"/>
    </location>
</feature>
<feature type="transmembrane region" description="Helical" evidence="7">
    <location>
        <begin position="179"/>
        <end position="199"/>
    </location>
</feature>
<keyword evidence="3 7" id="KW-1133">Transmembrane helix</keyword>
<feature type="compositionally biased region" description="Polar residues" evidence="6">
    <location>
        <begin position="287"/>
        <end position="301"/>
    </location>
</feature>
<evidence type="ECO:0000259" key="8">
    <source>
        <dbReference type="Pfam" id="PF20684"/>
    </source>
</evidence>
<dbReference type="EMBL" id="PTQR01000097">
    <property type="protein sequence ID" value="TKX20229.1"/>
    <property type="molecule type" value="Genomic_DNA"/>
</dbReference>
<feature type="transmembrane region" description="Helical" evidence="7">
    <location>
        <begin position="94"/>
        <end position="117"/>
    </location>
</feature>
<dbReference type="Proteomes" id="UP000308133">
    <property type="component" value="Unassembled WGS sequence"/>
</dbReference>
<organism evidence="9 10">
    <name type="scientific">Elsinoe australis</name>
    <dbReference type="NCBI Taxonomy" id="40998"/>
    <lineage>
        <taxon>Eukaryota</taxon>
        <taxon>Fungi</taxon>
        <taxon>Dikarya</taxon>
        <taxon>Ascomycota</taxon>
        <taxon>Pezizomycotina</taxon>
        <taxon>Dothideomycetes</taxon>
        <taxon>Dothideomycetidae</taxon>
        <taxon>Myriangiales</taxon>
        <taxon>Elsinoaceae</taxon>
        <taxon>Elsinoe</taxon>
    </lineage>
</organism>
<evidence type="ECO:0000256" key="6">
    <source>
        <dbReference type="SAM" id="MobiDB-lite"/>
    </source>
</evidence>
<evidence type="ECO:0000313" key="9">
    <source>
        <dbReference type="EMBL" id="TKX20229.1"/>
    </source>
</evidence>
<proteinExistence type="inferred from homology"/>
<feature type="transmembrane region" description="Helical" evidence="7">
    <location>
        <begin position="211"/>
        <end position="233"/>
    </location>
</feature>
<accession>A0A4U7AQQ0</accession>
<feature type="compositionally biased region" description="Basic and acidic residues" evidence="6">
    <location>
        <begin position="277"/>
        <end position="286"/>
    </location>
</feature>
<keyword evidence="2 7" id="KW-0812">Transmembrane</keyword>
<evidence type="ECO:0000256" key="1">
    <source>
        <dbReference type="ARBA" id="ARBA00004141"/>
    </source>
</evidence>
<evidence type="ECO:0000256" key="3">
    <source>
        <dbReference type="ARBA" id="ARBA00022989"/>
    </source>
</evidence>
<feature type="transmembrane region" description="Helical" evidence="7">
    <location>
        <begin position="20"/>
        <end position="39"/>
    </location>
</feature>
<evidence type="ECO:0000256" key="5">
    <source>
        <dbReference type="ARBA" id="ARBA00038359"/>
    </source>
</evidence>
<dbReference type="GO" id="GO:0016020">
    <property type="term" value="C:membrane"/>
    <property type="evidence" value="ECO:0007669"/>
    <property type="project" value="UniProtKB-SubCell"/>
</dbReference>
<comment type="similarity">
    <text evidence="5">Belongs to the SAT4 family.</text>
</comment>
<dbReference type="PANTHER" id="PTHR33048">
    <property type="entry name" value="PTH11-LIKE INTEGRAL MEMBRANE PROTEIN (AFU_ORTHOLOGUE AFUA_5G11245)"/>
    <property type="match status" value="1"/>
</dbReference>
<keyword evidence="4 7" id="KW-0472">Membrane</keyword>
<dbReference type="AlphaFoldDB" id="A0A4U7AQQ0"/>
<evidence type="ECO:0000256" key="7">
    <source>
        <dbReference type="SAM" id="Phobius"/>
    </source>
</evidence>
<evidence type="ECO:0000256" key="2">
    <source>
        <dbReference type="ARBA" id="ARBA00022692"/>
    </source>
</evidence>
<feature type="transmembrane region" description="Helical" evidence="7">
    <location>
        <begin position="138"/>
        <end position="159"/>
    </location>
</feature>
<sequence>MSFFKIDRAAILCETAVVEPIAYTFLGLATALGLLRFYTRIRILRQFGKDDYFMVLALVSFITYGSLFLYSVHISTTFQKTGRFLIKISDILRIARWTTAMFAVCIIFVKLSVAFFMERLYGPHDRWQRWTVWTATTLVTLLGFVYAVMAVASCAVANIPGVKCSTVTAYNDVLFTWSLLNSVVDVLFAAMSIILVSKLTIKGAAAVSTAILLLLGTVGGIASAIRCAVLLGWKTGDATTDSFIVGRWSILEVGLTISAACLATLRPFLRMLQGKDGSSRGYHDRTSQLPTNGAASRVKSQTKVRDGQAGLDDEDDMTDHGRRIDEEVALSGIGPKVTHTVQIVHV</sequence>
<evidence type="ECO:0000313" key="10">
    <source>
        <dbReference type="Proteomes" id="UP000308133"/>
    </source>
</evidence>
<protein>
    <recommendedName>
        <fullName evidence="8">Rhodopsin domain-containing protein</fullName>
    </recommendedName>
</protein>
<feature type="transmembrane region" description="Helical" evidence="7">
    <location>
        <begin position="51"/>
        <end position="74"/>
    </location>
</feature>
<dbReference type="InterPro" id="IPR052337">
    <property type="entry name" value="SAT4-like"/>
</dbReference>
<name>A0A4U7AQQ0_9PEZI</name>
<dbReference type="PANTHER" id="PTHR33048:SF47">
    <property type="entry name" value="INTEGRAL MEMBRANE PROTEIN-RELATED"/>
    <property type="match status" value="1"/>
</dbReference>
<feature type="region of interest" description="Disordered" evidence="6">
    <location>
        <begin position="277"/>
        <end position="319"/>
    </location>
</feature>
<feature type="domain" description="Rhodopsin" evidence="8">
    <location>
        <begin position="35"/>
        <end position="270"/>
    </location>
</feature>
<evidence type="ECO:0000256" key="4">
    <source>
        <dbReference type="ARBA" id="ARBA00023136"/>
    </source>
</evidence>
<dbReference type="Pfam" id="PF20684">
    <property type="entry name" value="Fung_rhodopsin"/>
    <property type="match status" value="1"/>
</dbReference>
<comment type="caution">
    <text evidence="9">The sequence shown here is derived from an EMBL/GenBank/DDBJ whole genome shotgun (WGS) entry which is preliminary data.</text>
</comment>
<comment type="subcellular location">
    <subcellularLocation>
        <location evidence="1">Membrane</location>
        <topology evidence="1">Multi-pass membrane protein</topology>
    </subcellularLocation>
</comment>
<gene>
    <name evidence="9" type="ORF">C1H76_7584</name>
</gene>
<dbReference type="InterPro" id="IPR049326">
    <property type="entry name" value="Rhodopsin_dom_fungi"/>
</dbReference>